<evidence type="ECO:0000313" key="1">
    <source>
        <dbReference type="EnsemblMetazoa" id="XP_028140060.1"/>
    </source>
</evidence>
<keyword evidence="2" id="KW-1185">Reference proteome</keyword>
<gene>
    <name evidence="3" type="primary">LOC114334223</name>
</gene>
<dbReference type="GeneID" id="114334223"/>
<dbReference type="OrthoDB" id="420422at2759"/>
<proteinExistence type="predicted"/>
<dbReference type="GO" id="GO:0005657">
    <property type="term" value="C:replication fork"/>
    <property type="evidence" value="ECO:0007669"/>
    <property type="project" value="InterPro"/>
</dbReference>
<name>A0A6P7G6B9_DIAVI</name>
<dbReference type="GO" id="GO:0042148">
    <property type="term" value="P:DNA strand invasion"/>
    <property type="evidence" value="ECO:0007669"/>
    <property type="project" value="TreeGrafter"/>
</dbReference>
<dbReference type="EnsemblMetazoa" id="XM_028284259.2">
    <property type="protein sequence ID" value="XP_028140060.1"/>
    <property type="gene ID" value="LOC114334223"/>
</dbReference>
<dbReference type="GO" id="GO:0033063">
    <property type="term" value="C:Rad51B-Rad51C-Rad51D-XRCC2 complex"/>
    <property type="evidence" value="ECO:0007669"/>
    <property type="project" value="InterPro"/>
</dbReference>
<dbReference type="InParanoid" id="A0A6P7G6B9"/>
<sequence>MMNNSHIESGIQLFKRLNRKTCLEGINPHFFADGGPLPNQVIEITGDQRDKNDLLIDFIVKCILPNKYNPEWKSSGAVLILTEHQINILKIIKVIETHLKTNKILDSSKSILEMSLKNLTIFNCYSAEDLDITIINLERLILAKDNINLVVFDNISSYYWIAKQDINTLSYYQHSSNIFPKIFNVIKTLNVLLIFTRSKKANFGSKKSFPNVDYQINIEDREDHCKQVEVTDFAAKKSVSVKYKANIIVEFL</sequence>
<dbReference type="KEGG" id="dvv:114334223"/>
<reference evidence="3" key="1">
    <citation type="submission" date="2025-04" db="UniProtKB">
        <authorList>
            <consortium name="RefSeq"/>
        </authorList>
    </citation>
    <scope>IDENTIFICATION</scope>
    <source>
        <tissue evidence="3">Whole insect</tissue>
    </source>
</reference>
<dbReference type="InterPro" id="IPR030547">
    <property type="entry name" value="XRCC2"/>
</dbReference>
<reference evidence="1" key="2">
    <citation type="submission" date="2025-05" db="UniProtKB">
        <authorList>
            <consortium name="EnsemblMetazoa"/>
        </authorList>
    </citation>
    <scope>IDENTIFICATION</scope>
</reference>
<protein>
    <submittedName>
        <fullName evidence="3">Uncharacterized protein LOC114334223</fullName>
    </submittedName>
</protein>
<dbReference type="InterPro" id="IPR027417">
    <property type="entry name" value="P-loop_NTPase"/>
</dbReference>
<dbReference type="PANTHER" id="PTHR46644:SF2">
    <property type="entry name" value="DNA REPAIR PROTEIN XRCC2"/>
    <property type="match status" value="1"/>
</dbReference>
<evidence type="ECO:0000313" key="3">
    <source>
        <dbReference type="RefSeq" id="XP_028140060.1"/>
    </source>
</evidence>
<organism evidence="3">
    <name type="scientific">Diabrotica virgifera virgifera</name>
    <name type="common">western corn rootworm</name>
    <dbReference type="NCBI Taxonomy" id="50390"/>
    <lineage>
        <taxon>Eukaryota</taxon>
        <taxon>Metazoa</taxon>
        <taxon>Ecdysozoa</taxon>
        <taxon>Arthropoda</taxon>
        <taxon>Hexapoda</taxon>
        <taxon>Insecta</taxon>
        <taxon>Pterygota</taxon>
        <taxon>Neoptera</taxon>
        <taxon>Endopterygota</taxon>
        <taxon>Coleoptera</taxon>
        <taxon>Polyphaga</taxon>
        <taxon>Cucujiformia</taxon>
        <taxon>Chrysomeloidea</taxon>
        <taxon>Chrysomelidae</taxon>
        <taxon>Galerucinae</taxon>
        <taxon>Diabroticina</taxon>
        <taxon>Diabroticites</taxon>
        <taxon>Diabrotica</taxon>
    </lineage>
</organism>
<dbReference type="GO" id="GO:0000400">
    <property type="term" value="F:four-way junction DNA binding"/>
    <property type="evidence" value="ECO:0007669"/>
    <property type="project" value="TreeGrafter"/>
</dbReference>
<dbReference type="AlphaFoldDB" id="A0A6P7G6B9"/>
<dbReference type="GO" id="GO:0000724">
    <property type="term" value="P:double-strand break repair via homologous recombination"/>
    <property type="evidence" value="ECO:0007669"/>
    <property type="project" value="InterPro"/>
</dbReference>
<dbReference type="FunCoup" id="A0A6P7G6B9">
    <property type="interactions" value="107"/>
</dbReference>
<dbReference type="RefSeq" id="XP_028140060.1">
    <property type="nucleotide sequence ID" value="XM_028284259.1"/>
</dbReference>
<dbReference type="GO" id="GO:0005813">
    <property type="term" value="C:centrosome"/>
    <property type="evidence" value="ECO:0007669"/>
    <property type="project" value="TreeGrafter"/>
</dbReference>
<accession>A0A6P7G6B9</accession>
<dbReference type="Gene3D" id="3.40.50.300">
    <property type="entry name" value="P-loop containing nucleotide triphosphate hydrolases"/>
    <property type="match status" value="1"/>
</dbReference>
<dbReference type="Proteomes" id="UP001652700">
    <property type="component" value="Unplaced"/>
</dbReference>
<dbReference type="PANTHER" id="PTHR46644">
    <property type="entry name" value="DNA REPAIR PROTEIN XRCC2"/>
    <property type="match status" value="1"/>
</dbReference>
<evidence type="ECO:0000313" key="2">
    <source>
        <dbReference type="Proteomes" id="UP001652700"/>
    </source>
</evidence>